<dbReference type="Gene3D" id="1.10.3210.10">
    <property type="entry name" value="Hypothetical protein af1432"/>
    <property type="match status" value="1"/>
</dbReference>
<evidence type="ECO:0000256" key="4">
    <source>
        <dbReference type="ARBA" id="ARBA00022801"/>
    </source>
</evidence>
<dbReference type="eggNOG" id="COG1713">
    <property type="taxonomic scope" value="Bacteria"/>
</dbReference>
<dbReference type="CDD" id="cd00077">
    <property type="entry name" value="HDc"/>
    <property type="match status" value="1"/>
</dbReference>
<keyword evidence="5" id="KW-0408">Iron</keyword>
<reference evidence="9" key="1">
    <citation type="submission" date="2009-12" db="EMBL/GenBank/DDBJ databases">
        <title>Sequence of Clostridiales genomosp. BVAB3 str. UPII9-5.</title>
        <authorList>
            <person name="Madupu R."/>
            <person name="Durkin A.S."/>
            <person name="Torralba M."/>
            <person name="Methe B."/>
            <person name="Sutton G.G."/>
            <person name="Strausberg R.L."/>
            <person name="Nelson K.E."/>
        </authorList>
    </citation>
    <scope>NUCLEOTIDE SEQUENCE [LARGE SCALE GENOMIC DNA]</scope>
    <source>
        <strain evidence="9">W1219</strain>
    </source>
</reference>
<dbReference type="EC" id="3.6.1.41" evidence="1"/>
<dbReference type="NCBIfam" id="TIGR00488">
    <property type="entry name" value="bis(5'-nucleosyl)-tetraphosphatase (symmetrical) YqeK"/>
    <property type="match status" value="1"/>
</dbReference>
<evidence type="ECO:0000313" key="8">
    <source>
        <dbReference type="EMBL" id="EFC06087.1"/>
    </source>
</evidence>
<name>D2MM11_9FIRM</name>
<evidence type="ECO:0000256" key="1">
    <source>
        <dbReference type="ARBA" id="ARBA00012506"/>
    </source>
</evidence>
<sequence length="278" mass="32699">MKEVIGSFDPISLKDAQKLRKMAKKEQLALSCLKEGKLPFEYRLNLLKMVFRKVKRIKVVETVRNPIWYSCQQEEKIQQGKFYLVPTCVRRSLWNQNAFAKEILEAHLKPKRVAHSFSVAKVCAELAHCHHLDEKKAYWMGLWHDICKDEEHQEEKMAYYYPDIHVPSWAIHGYLGAKWVKENLGIWDRDILKAIQRHALGKQGRTAYDYILFIADKIEPLRGYNADEEEQLAKKDLKKAVQLVLYKQKIFLERNEDGHIKSNFNSFRNQTGRANSSH</sequence>
<dbReference type="EMBL" id="ADFR01000002">
    <property type="protein sequence ID" value="EFC06087.1"/>
    <property type="molecule type" value="Genomic_DNA"/>
</dbReference>
<dbReference type="AlphaFoldDB" id="D2MM11"/>
<dbReference type="InterPro" id="IPR003607">
    <property type="entry name" value="HD/PDEase_dom"/>
</dbReference>
<dbReference type="InterPro" id="IPR006675">
    <property type="entry name" value="HDIG_dom"/>
</dbReference>
<feature type="domain" description="HD/PDEase" evidence="7">
    <location>
        <begin position="108"/>
        <end position="230"/>
    </location>
</feature>
<evidence type="ECO:0000256" key="6">
    <source>
        <dbReference type="ARBA" id="ARBA00049417"/>
    </source>
</evidence>
<dbReference type="Proteomes" id="UP000005017">
    <property type="component" value="Unassembled WGS sequence"/>
</dbReference>
<protein>
    <recommendedName>
        <fullName evidence="1">bis(5'-nucleosyl)-tetraphosphatase (symmetrical)</fullName>
        <ecNumber evidence="1">3.6.1.41</ecNumber>
    </recommendedName>
</protein>
<comment type="catalytic activity">
    <reaction evidence="6">
        <text>P(1),P(4)-bis(5'-adenosyl) tetraphosphate + H2O = 2 ADP + 2 H(+)</text>
        <dbReference type="Rhea" id="RHEA:24252"/>
        <dbReference type="ChEBI" id="CHEBI:15377"/>
        <dbReference type="ChEBI" id="CHEBI:15378"/>
        <dbReference type="ChEBI" id="CHEBI:58141"/>
        <dbReference type="ChEBI" id="CHEBI:456216"/>
        <dbReference type="EC" id="3.6.1.41"/>
    </reaction>
</comment>
<evidence type="ECO:0000256" key="2">
    <source>
        <dbReference type="ARBA" id="ARBA00022723"/>
    </source>
</evidence>
<dbReference type="SUPFAM" id="SSF109604">
    <property type="entry name" value="HD-domain/PDEase-like"/>
    <property type="match status" value="1"/>
</dbReference>
<dbReference type="PANTHER" id="PTHR35795:SF1">
    <property type="entry name" value="BIS(5'-NUCLEOSYL)-TETRAPHOSPHATASE, SYMMETRICAL"/>
    <property type="match status" value="1"/>
</dbReference>
<dbReference type="GO" id="GO:0008803">
    <property type="term" value="F:bis(5'-nucleosyl)-tetraphosphatase (symmetrical) activity"/>
    <property type="evidence" value="ECO:0007669"/>
    <property type="project" value="UniProtKB-EC"/>
</dbReference>
<dbReference type="Pfam" id="PF01966">
    <property type="entry name" value="HD"/>
    <property type="match status" value="1"/>
</dbReference>
<comment type="caution">
    <text evidence="8">The sequence shown here is derived from an EMBL/GenBank/DDBJ whole genome shotgun (WGS) entry which is preliminary data.</text>
</comment>
<dbReference type="InterPro" id="IPR006674">
    <property type="entry name" value="HD_domain"/>
</dbReference>
<evidence type="ECO:0000313" key="9">
    <source>
        <dbReference type="Proteomes" id="UP000005017"/>
    </source>
</evidence>
<dbReference type="InterPro" id="IPR005249">
    <property type="entry name" value="YqeK"/>
</dbReference>
<evidence type="ECO:0000256" key="5">
    <source>
        <dbReference type="ARBA" id="ARBA00023004"/>
    </source>
</evidence>
<keyword evidence="4 8" id="KW-0378">Hydrolase</keyword>
<accession>D2MM11</accession>
<dbReference type="SMART" id="SM00471">
    <property type="entry name" value="HDc"/>
    <property type="match status" value="1"/>
</dbReference>
<dbReference type="RefSeq" id="WP_006626432.1">
    <property type="nucleotide sequence ID" value="NZ_ADFR01000002.1"/>
</dbReference>
<evidence type="ECO:0000256" key="3">
    <source>
        <dbReference type="ARBA" id="ARBA00022741"/>
    </source>
</evidence>
<keyword evidence="9" id="KW-1185">Reference proteome</keyword>
<dbReference type="InterPro" id="IPR051094">
    <property type="entry name" value="Diverse_Catalytic_Enzymes"/>
</dbReference>
<keyword evidence="3" id="KW-0547">Nucleotide-binding</keyword>
<organism evidence="8 9">
    <name type="scientific">Bulleidia extructa W1219</name>
    <dbReference type="NCBI Taxonomy" id="679192"/>
    <lineage>
        <taxon>Bacteria</taxon>
        <taxon>Bacillati</taxon>
        <taxon>Bacillota</taxon>
        <taxon>Erysipelotrichia</taxon>
        <taxon>Erysipelotrichales</taxon>
        <taxon>Erysipelotrichaceae</taxon>
        <taxon>Bulleidia</taxon>
    </lineage>
</organism>
<proteinExistence type="predicted"/>
<dbReference type="NCBIfam" id="TIGR00277">
    <property type="entry name" value="HDIG"/>
    <property type="match status" value="1"/>
</dbReference>
<evidence type="ECO:0000259" key="7">
    <source>
        <dbReference type="SMART" id="SM00471"/>
    </source>
</evidence>
<dbReference type="GO" id="GO:0000166">
    <property type="term" value="F:nucleotide binding"/>
    <property type="evidence" value="ECO:0007669"/>
    <property type="project" value="UniProtKB-KW"/>
</dbReference>
<dbReference type="PANTHER" id="PTHR35795">
    <property type="entry name" value="SLR1885 PROTEIN"/>
    <property type="match status" value="1"/>
</dbReference>
<gene>
    <name evidence="8" type="ORF">HMPREF9013_0780</name>
</gene>
<keyword evidence="2" id="KW-0479">Metal-binding</keyword>
<dbReference type="GO" id="GO:0046872">
    <property type="term" value="F:metal ion binding"/>
    <property type="evidence" value="ECO:0007669"/>
    <property type="project" value="UniProtKB-KW"/>
</dbReference>
<dbReference type="OrthoDB" id="5295945at2"/>
<dbReference type="STRING" id="679192.HMPREF9013_0780"/>